<dbReference type="Proteomes" id="UP000195043">
    <property type="component" value="Unassembled WGS sequence"/>
</dbReference>
<keyword evidence="9" id="KW-1185">Reference proteome</keyword>
<feature type="active site" description="Proton acceptor" evidence="5">
    <location>
        <position position="9"/>
    </location>
</feature>
<organism evidence="8 9">
    <name type="scientific">Candidatus Enterococcus testudinis</name>
    <dbReference type="NCBI Taxonomy" id="1834191"/>
    <lineage>
        <taxon>Bacteria</taxon>
        <taxon>Bacillati</taxon>
        <taxon>Bacillota</taxon>
        <taxon>Bacilli</taxon>
        <taxon>Lactobacillales</taxon>
        <taxon>Enterococcaceae</taxon>
        <taxon>Enterococcus</taxon>
    </lineage>
</organism>
<evidence type="ECO:0000256" key="7">
    <source>
        <dbReference type="RuleBase" id="RU361187"/>
    </source>
</evidence>
<feature type="site" description="Important for catalytic activity, responsible for pKa modulation of the active site Glu and correct orientation of both the proton donor and substrate" evidence="6">
    <location>
        <position position="128"/>
    </location>
</feature>
<protein>
    <recommendedName>
        <fullName evidence="10">Extracellular endo-alpha-(1-&gt;5)-L-arabinanase C-terminal domain-containing protein</fullName>
    </recommendedName>
</protein>
<dbReference type="GO" id="GO:0004553">
    <property type="term" value="F:hydrolase activity, hydrolyzing O-glycosyl compounds"/>
    <property type="evidence" value="ECO:0007669"/>
    <property type="project" value="InterPro"/>
</dbReference>
<keyword evidence="3 7" id="KW-0378">Hydrolase</keyword>
<accession>A0A242A471</accession>
<evidence type="ECO:0000256" key="6">
    <source>
        <dbReference type="PIRSR" id="PIRSR606710-2"/>
    </source>
</evidence>
<dbReference type="RefSeq" id="WP_086273464.1">
    <property type="nucleotide sequence ID" value="NZ_NGKU01000001.1"/>
</dbReference>
<dbReference type="EMBL" id="NGKU01000001">
    <property type="protein sequence ID" value="OTN75403.1"/>
    <property type="molecule type" value="Genomic_DNA"/>
</dbReference>
<dbReference type="InterPro" id="IPR006710">
    <property type="entry name" value="Glyco_hydro_43"/>
</dbReference>
<evidence type="ECO:0000313" key="9">
    <source>
        <dbReference type="Proteomes" id="UP000195043"/>
    </source>
</evidence>
<dbReference type="GO" id="GO:0005975">
    <property type="term" value="P:carbohydrate metabolic process"/>
    <property type="evidence" value="ECO:0007669"/>
    <property type="project" value="InterPro"/>
</dbReference>
<dbReference type="InterPro" id="IPR050727">
    <property type="entry name" value="GH43_arabinanases"/>
</dbReference>
<evidence type="ECO:0000256" key="4">
    <source>
        <dbReference type="ARBA" id="ARBA00023295"/>
    </source>
</evidence>
<comment type="pathway">
    <text evidence="1">Glycan metabolism; L-arabinan degradation.</text>
</comment>
<evidence type="ECO:0000313" key="8">
    <source>
        <dbReference type="EMBL" id="OTN75403.1"/>
    </source>
</evidence>
<reference evidence="8 9" key="1">
    <citation type="submission" date="2017-05" db="EMBL/GenBank/DDBJ databases">
        <title>The Genome Sequence of Enterococcus sp. 8G7_MSG3316.</title>
        <authorList>
            <consortium name="The Broad Institute Genomics Platform"/>
            <consortium name="The Broad Institute Genomic Center for Infectious Diseases"/>
            <person name="Earl A."/>
            <person name="Manson A."/>
            <person name="Schwartman J."/>
            <person name="Gilmore M."/>
            <person name="Abouelleil A."/>
            <person name="Cao P."/>
            <person name="Chapman S."/>
            <person name="Cusick C."/>
            <person name="Shea T."/>
            <person name="Young S."/>
            <person name="Neafsey D."/>
            <person name="Nusbaum C."/>
            <person name="Birren B."/>
        </authorList>
    </citation>
    <scope>NUCLEOTIDE SEQUENCE [LARGE SCALE GENOMIC DNA]</scope>
    <source>
        <strain evidence="8 9">8G7_MSG3316</strain>
    </source>
</reference>
<evidence type="ECO:0000256" key="3">
    <source>
        <dbReference type="ARBA" id="ARBA00022801"/>
    </source>
</evidence>
<dbReference type="InterPro" id="IPR023296">
    <property type="entry name" value="Glyco_hydro_beta-prop_sf"/>
</dbReference>
<comment type="similarity">
    <text evidence="2 7">Belongs to the glycosyl hydrolase 43 family.</text>
</comment>
<dbReference type="PANTHER" id="PTHR43301">
    <property type="entry name" value="ARABINAN ENDO-1,5-ALPHA-L-ARABINOSIDASE"/>
    <property type="match status" value="1"/>
</dbReference>
<evidence type="ECO:0000256" key="2">
    <source>
        <dbReference type="ARBA" id="ARBA00009865"/>
    </source>
</evidence>
<sequence>MDGINGVHDPTIIEHEGIYYLFSTDTQQPATAGIPIRSSTDLVHWQFEKTALSEMPTQAVDWSQAQGLWAPEVINYQQTFRMYYSASTFGSTTSFIGLATAPHPLGPWVDQGEIVKTSPTLAGHNAIDANIVTDRDQGQWLVYGSFFGGIYLAPIDKQTGKLTKDGYGQRIAYRPASVDTAIEGAFIHYHPQTDMYYLFVSFDSLHDSYHMRVARAKEITGPYLDWRGQEMMNQEVDPAEIGTKLLGSYQFSHTPAVYAPGHNSIFRSSDQHSFLIHHARRKPFSEDFYLNVRKLYWLENGWPVVSAMTYQQETIDEPTEEEILGEWEIVQFTATSDITCSQQQTIEHVKKSDEGYLWKEQAFVAYFEENDGMKQLCLSGIDAQGYSFIGKKIQGIHEKLATV</sequence>
<dbReference type="CDD" id="cd08998">
    <property type="entry name" value="GH43_Arb43a-like"/>
    <property type="match status" value="1"/>
</dbReference>
<evidence type="ECO:0000256" key="1">
    <source>
        <dbReference type="ARBA" id="ARBA00004834"/>
    </source>
</evidence>
<dbReference type="Gene3D" id="2.115.10.20">
    <property type="entry name" value="Glycosyl hydrolase domain, family 43"/>
    <property type="match status" value="1"/>
</dbReference>
<dbReference type="SUPFAM" id="SSF75005">
    <property type="entry name" value="Arabinanase/levansucrase/invertase"/>
    <property type="match status" value="1"/>
</dbReference>
<evidence type="ECO:0000256" key="5">
    <source>
        <dbReference type="PIRSR" id="PIRSR606710-1"/>
    </source>
</evidence>
<name>A0A242A471_9ENTE</name>
<dbReference type="PANTHER" id="PTHR43301:SF3">
    <property type="entry name" value="ARABINAN ENDO-1,5-ALPHA-L-ARABINOSIDASE A-RELATED"/>
    <property type="match status" value="1"/>
</dbReference>
<dbReference type="Pfam" id="PF04616">
    <property type="entry name" value="Glyco_hydro_43"/>
    <property type="match status" value="1"/>
</dbReference>
<proteinExistence type="inferred from homology"/>
<dbReference type="STRING" id="1834191.A5886_000473"/>
<comment type="caution">
    <text evidence="8">The sequence shown here is derived from an EMBL/GenBank/DDBJ whole genome shotgun (WGS) entry which is preliminary data.</text>
</comment>
<keyword evidence="4 7" id="KW-0326">Glycosidase</keyword>
<dbReference type="AlphaFoldDB" id="A0A242A471"/>
<feature type="active site" description="Proton donor" evidence="5">
    <location>
        <position position="183"/>
    </location>
</feature>
<gene>
    <name evidence="8" type="ORF">A5886_000473</name>
</gene>
<evidence type="ECO:0008006" key="10">
    <source>
        <dbReference type="Google" id="ProtNLM"/>
    </source>
</evidence>
<dbReference type="OrthoDB" id="9801455at2"/>